<evidence type="ECO:0000313" key="3">
    <source>
        <dbReference type="Proteomes" id="UP000011760"/>
    </source>
</evidence>
<reference evidence="2 3" key="1">
    <citation type="submission" date="2013-02" db="EMBL/GenBank/DDBJ databases">
        <title>The complete genome sequence of Corynebacterium callunae DSM 20147.</title>
        <authorList>
            <person name="Ruckert C."/>
            <person name="Albersmeier A."/>
            <person name="Kalinowski J."/>
        </authorList>
    </citation>
    <scope>NUCLEOTIDE SEQUENCE [LARGE SCALE GENOMIC DNA]</scope>
    <source>
        <strain evidence="2 3">DSM 20147</strain>
    </source>
</reference>
<keyword evidence="3" id="KW-1185">Reference proteome</keyword>
<accession>M1TPC5</accession>
<dbReference type="HOGENOM" id="CLU_1560357_0_0_11"/>
<dbReference type="AlphaFoldDB" id="M1TPC5"/>
<dbReference type="STRING" id="1121353.H924_03740"/>
<sequence length="171" mass="19725">MSEMIKQKVEQALLTPALSEVGAQIGELAQAYGHDNEIAQLLLNFVENELGNIKASLDTQSIPEPQFASVFEFVDDWLLHVYPYTQARERDVKWTPFWWSHPEAVLRLTSLWQRFENLRVAEPATYLETFLRVHADYHMRVLMADEGVFDDSRREDTPSIPLPSAPIPEKK</sequence>
<name>M1TPC5_9CORY</name>
<protein>
    <recommendedName>
        <fullName evidence="4">DUF4913 domain-containing protein</fullName>
    </recommendedName>
</protein>
<evidence type="ECO:0008006" key="4">
    <source>
        <dbReference type="Google" id="ProtNLM"/>
    </source>
</evidence>
<proteinExistence type="predicted"/>
<evidence type="ECO:0000313" key="2">
    <source>
        <dbReference type="EMBL" id="AGG66196.1"/>
    </source>
</evidence>
<dbReference type="Pfam" id="PF16259">
    <property type="entry name" value="DUF4913"/>
    <property type="match status" value="1"/>
</dbReference>
<dbReference type="PATRIC" id="fig|1121353.3.peg.769"/>
<dbReference type="eggNOG" id="ENOG5032YIM">
    <property type="taxonomic scope" value="Bacteria"/>
</dbReference>
<feature type="region of interest" description="Disordered" evidence="1">
    <location>
        <begin position="152"/>
        <end position="171"/>
    </location>
</feature>
<dbReference type="KEGG" id="ccn:H924_03740"/>
<dbReference type="InterPro" id="IPR032584">
    <property type="entry name" value="DUF4913"/>
</dbReference>
<dbReference type="EMBL" id="CP004354">
    <property type="protein sequence ID" value="AGG66196.1"/>
    <property type="molecule type" value="Genomic_DNA"/>
</dbReference>
<gene>
    <name evidence="2" type="ORF">H924_03740</name>
</gene>
<dbReference type="Proteomes" id="UP000011760">
    <property type="component" value="Chromosome"/>
</dbReference>
<dbReference type="RefSeq" id="WP_015650634.1">
    <property type="nucleotide sequence ID" value="NC_020506.1"/>
</dbReference>
<organism evidence="2 3">
    <name type="scientific">Corynebacterium callunae DSM 20147</name>
    <dbReference type="NCBI Taxonomy" id="1121353"/>
    <lineage>
        <taxon>Bacteria</taxon>
        <taxon>Bacillati</taxon>
        <taxon>Actinomycetota</taxon>
        <taxon>Actinomycetes</taxon>
        <taxon>Mycobacteriales</taxon>
        <taxon>Corynebacteriaceae</taxon>
        <taxon>Corynebacterium</taxon>
    </lineage>
</organism>
<dbReference type="OrthoDB" id="4570343at2"/>
<feature type="compositionally biased region" description="Pro residues" evidence="1">
    <location>
        <begin position="160"/>
        <end position="171"/>
    </location>
</feature>
<evidence type="ECO:0000256" key="1">
    <source>
        <dbReference type="SAM" id="MobiDB-lite"/>
    </source>
</evidence>